<evidence type="ECO:0000313" key="1">
    <source>
        <dbReference type="EMBL" id="MBC3910429.1"/>
    </source>
</evidence>
<dbReference type="EMBL" id="JACOFX010000016">
    <property type="protein sequence ID" value="MBC3910429.1"/>
    <property type="molecule type" value="Genomic_DNA"/>
</dbReference>
<dbReference type="InterPro" id="IPR036061">
    <property type="entry name" value="CheW-like_dom_sf"/>
</dbReference>
<name>A0ABR6ZFD0_9BURK</name>
<organism evidence="1 2">
    <name type="scientific">Undibacterium umbellatum</name>
    <dbReference type="NCBI Taxonomy" id="2762300"/>
    <lineage>
        <taxon>Bacteria</taxon>
        <taxon>Pseudomonadati</taxon>
        <taxon>Pseudomonadota</taxon>
        <taxon>Betaproteobacteria</taxon>
        <taxon>Burkholderiales</taxon>
        <taxon>Oxalobacteraceae</taxon>
        <taxon>Undibacterium</taxon>
    </lineage>
</organism>
<dbReference type="SUPFAM" id="SSF50341">
    <property type="entry name" value="CheW-like"/>
    <property type="match status" value="1"/>
</dbReference>
<evidence type="ECO:0008006" key="3">
    <source>
        <dbReference type="Google" id="ProtNLM"/>
    </source>
</evidence>
<proteinExistence type="predicted"/>
<keyword evidence="2" id="KW-1185">Reference proteome</keyword>
<gene>
    <name evidence="1" type="ORF">H8L47_22945</name>
</gene>
<reference evidence="1 2" key="1">
    <citation type="submission" date="2020-08" db="EMBL/GenBank/DDBJ databases">
        <title>Novel species isolated from subtropical streams in China.</title>
        <authorList>
            <person name="Lu H."/>
        </authorList>
    </citation>
    <scope>NUCLEOTIDE SEQUENCE [LARGE SCALE GENOMIC DNA]</scope>
    <source>
        <strain evidence="1 2">NL8W</strain>
    </source>
</reference>
<comment type="caution">
    <text evidence="1">The sequence shown here is derived from an EMBL/GenBank/DDBJ whole genome shotgun (WGS) entry which is preliminary data.</text>
</comment>
<dbReference type="RefSeq" id="WP_186955938.1">
    <property type="nucleotide sequence ID" value="NZ_JACOFX010000016.1"/>
</dbReference>
<accession>A0ABR6ZFD0</accession>
<evidence type="ECO:0000313" key="2">
    <source>
        <dbReference type="Proteomes" id="UP000646911"/>
    </source>
</evidence>
<protein>
    <recommendedName>
        <fullName evidence="3">CheW-like domain-containing protein</fullName>
    </recommendedName>
</protein>
<sequence length="162" mass="17450">MGAMMPGMKTEVRNCLLLRIDKLQLMLPQGDVCAVESVADLNSENALAPSVGRIAYLGQSWPVLSLNGELQTLDNIPAARRACVMLATGKGFLGLLCDDVRVLNQQSGSDYALPAAMRTANTPIQAIMPFENGLACLSDARHLLRYGAFAQVTSGHLEKEYV</sequence>
<dbReference type="Proteomes" id="UP000646911">
    <property type="component" value="Unassembled WGS sequence"/>
</dbReference>